<dbReference type="PATRIC" id="fig|28128.5.peg.2147"/>
<organism evidence="1 2">
    <name type="scientific">Prevotella corporis</name>
    <dbReference type="NCBI Taxonomy" id="28128"/>
    <lineage>
        <taxon>Bacteria</taxon>
        <taxon>Pseudomonadati</taxon>
        <taxon>Bacteroidota</taxon>
        <taxon>Bacteroidia</taxon>
        <taxon>Bacteroidales</taxon>
        <taxon>Prevotellaceae</taxon>
        <taxon>Prevotella</taxon>
    </lineage>
</organism>
<dbReference type="EMBL" id="LRQG01000185">
    <property type="protein sequence ID" value="KXA35396.1"/>
    <property type="molecule type" value="Genomic_DNA"/>
</dbReference>
<sequence>METCRHRSAEVASHISRQSGLNIPCEWPGLATVQKTCRIQKESLCDFLPKEMLIFANEKMKHLFFITSTIAANSPKH</sequence>
<dbReference type="STRING" id="28128.HMPREF3226_02084"/>
<evidence type="ECO:0000313" key="1">
    <source>
        <dbReference type="EMBL" id="KXA35396.1"/>
    </source>
</evidence>
<keyword evidence="2" id="KW-1185">Reference proteome</keyword>
<dbReference type="AlphaFoldDB" id="A0A133PYS2"/>
<name>A0A133PYS2_9BACT</name>
<dbReference type="Proteomes" id="UP000070533">
    <property type="component" value="Unassembled WGS sequence"/>
</dbReference>
<reference evidence="2" key="1">
    <citation type="submission" date="2016-01" db="EMBL/GenBank/DDBJ databases">
        <authorList>
            <person name="Mitreva M."/>
            <person name="Pepin K.H."/>
            <person name="Mihindukulasuriya K.A."/>
            <person name="Fulton R."/>
            <person name="Fronick C."/>
            <person name="O'Laughlin M."/>
            <person name="Miner T."/>
            <person name="Herter B."/>
            <person name="Rosa B.A."/>
            <person name="Cordes M."/>
            <person name="Tomlinson C."/>
            <person name="Wollam A."/>
            <person name="Palsikar V.B."/>
            <person name="Mardis E.R."/>
            <person name="Wilson R.K."/>
        </authorList>
    </citation>
    <scope>NUCLEOTIDE SEQUENCE [LARGE SCALE GENOMIC DNA]</scope>
    <source>
        <strain evidence="2">MJR7716</strain>
    </source>
</reference>
<evidence type="ECO:0000313" key="2">
    <source>
        <dbReference type="Proteomes" id="UP000070533"/>
    </source>
</evidence>
<proteinExistence type="predicted"/>
<gene>
    <name evidence="1" type="ORF">HMPREF3226_02084</name>
</gene>
<accession>A0A133PYS2</accession>
<protein>
    <submittedName>
        <fullName evidence="1">Uncharacterized protein</fullName>
    </submittedName>
</protein>
<comment type="caution">
    <text evidence="1">The sequence shown here is derived from an EMBL/GenBank/DDBJ whole genome shotgun (WGS) entry which is preliminary data.</text>
</comment>